<dbReference type="Proteomes" id="UP000293345">
    <property type="component" value="Unassembled WGS sequence"/>
</dbReference>
<keyword evidence="5" id="KW-1185">Reference proteome</keyword>
<comment type="caution">
    <text evidence="4">The sequence shown here is derived from an EMBL/GenBank/DDBJ whole genome shotgun (WGS) entry which is preliminary data.</text>
</comment>
<sequence length="282" mass="26547">MADRDDPNATRISAEAAALTVGSAGEDGVKAAAGKAPLATKTKVGISVLAAASLLLIAVAAFALAGGPSALNGAVSADGSDVASLSVQPTAGSTGSPDAASDANSQAADSPEGGTSQAQADAPSQTSEGAGQAASAASADSPFGGNGATASAPAAGNAPASGSTASGSSSQPSTDAPPAQNAVNVSVSVDSSAAGGGVSASGSFSFAPGATPYDALCALGLSVNARSTGYGTYVAAIGGLAEKEHGSQSGWMYSVNGNTPMTACSNYVLSDGDSVVWYYVAG</sequence>
<feature type="compositionally biased region" description="Low complexity" evidence="1">
    <location>
        <begin position="98"/>
        <end position="110"/>
    </location>
</feature>
<name>A0A4Q2JZ91_9ACTN</name>
<feature type="domain" description="Transcobalamin-like C-terminal" evidence="3">
    <location>
        <begin position="222"/>
        <end position="280"/>
    </location>
</feature>
<dbReference type="OrthoDB" id="9004184at2"/>
<feature type="compositionally biased region" description="Polar residues" evidence="1">
    <location>
        <begin position="85"/>
        <end position="96"/>
    </location>
</feature>
<evidence type="ECO:0000256" key="1">
    <source>
        <dbReference type="SAM" id="MobiDB-lite"/>
    </source>
</evidence>
<feature type="compositionally biased region" description="Polar residues" evidence="1">
    <location>
        <begin position="113"/>
        <end position="126"/>
    </location>
</feature>
<feature type="transmembrane region" description="Helical" evidence="2">
    <location>
        <begin position="44"/>
        <end position="65"/>
    </location>
</feature>
<dbReference type="InterPro" id="IPR027954">
    <property type="entry name" value="Transcobalamin-like_C"/>
</dbReference>
<dbReference type="Pfam" id="PF14478">
    <property type="entry name" value="DUF4430"/>
    <property type="match status" value="1"/>
</dbReference>
<organism evidence="4 5">
    <name type="scientific">Senegalimassilia faecalis</name>
    <dbReference type="NCBI Taxonomy" id="2509433"/>
    <lineage>
        <taxon>Bacteria</taxon>
        <taxon>Bacillati</taxon>
        <taxon>Actinomycetota</taxon>
        <taxon>Coriobacteriia</taxon>
        <taxon>Coriobacteriales</taxon>
        <taxon>Coriobacteriaceae</taxon>
        <taxon>Senegalimassilia</taxon>
    </lineage>
</organism>
<evidence type="ECO:0000256" key="2">
    <source>
        <dbReference type="SAM" id="Phobius"/>
    </source>
</evidence>
<evidence type="ECO:0000313" key="5">
    <source>
        <dbReference type="Proteomes" id="UP000293345"/>
    </source>
</evidence>
<protein>
    <submittedName>
        <fullName evidence="4">DUF4430 domain-containing protein</fullName>
    </submittedName>
</protein>
<feature type="region of interest" description="Disordered" evidence="1">
    <location>
        <begin position="85"/>
        <end position="180"/>
    </location>
</feature>
<evidence type="ECO:0000313" key="4">
    <source>
        <dbReference type="EMBL" id="RXZ54405.1"/>
    </source>
</evidence>
<feature type="compositionally biased region" description="Low complexity" evidence="1">
    <location>
        <begin position="127"/>
        <end position="170"/>
    </location>
</feature>
<evidence type="ECO:0000259" key="3">
    <source>
        <dbReference type="Pfam" id="PF14478"/>
    </source>
</evidence>
<keyword evidence="2" id="KW-0472">Membrane</keyword>
<dbReference type="EMBL" id="SDPW01000001">
    <property type="protein sequence ID" value="RXZ54405.1"/>
    <property type="molecule type" value="Genomic_DNA"/>
</dbReference>
<accession>A0A4Q2JZ91</accession>
<dbReference type="AlphaFoldDB" id="A0A4Q2JZ91"/>
<keyword evidence="2" id="KW-1133">Transmembrane helix</keyword>
<keyword evidence="2" id="KW-0812">Transmembrane</keyword>
<dbReference type="Gene3D" id="2.170.130.30">
    <property type="match status" value="1"/>
</dbReference>
<reference evidence="4 5" key="1">
    <citation type="submission" date="2019-01" db="EMBL/GenBank/DDBJ databases">
        <title>Senegalimassilia sp. nov. KGMB04484 isolated human feces.</title>
        <authorList>
            <person name="Han K.-I."/>
            <person name="Kim J.-S."/>
            <person name="Lee K.C."/>
            <person name="Suh M.K."/>
            <person name="Eom M.K."/>
            <person name="Lee J.H."/>
            <person name="Park S.-H."/>
            <person name="Kang S.W."/>
            <person name="Park J.-E."/>
            <person name="Oh B.S."/>
            <person name="Yu S.Y."/>
            <person name="Choi S.-H."/>
            <person name="Lee D.H."/>
            <person name="Yoon H."/>
            <person name="Kim B.-Y."/>
            <person name="Lee J.H."/>
            <person name="Lee J.-S."/>
        </authorList>
    </citation>
    <scope>NUCLEOTIDE SEQUENCE [LARGE SCALE GENOMIC DNA]</scope>
    <source>
        <strain evidence="4 5">KGMB04484</strain>
    </source>
</reference>
<proteinExistence type="predicted"/>
<dbReference type="RefSeq" id="WP_129424743.1">
    <property type="nucleotide sequence ID" value="NZ_SDPW01000001.1"/>
</dbReference>
<gene>
    <name evidence="4" type="ORF">ET524_07880</name>
</gene>